<dbReference type="Proteomes" id="UP000272942">
    <property type="component" value="Unassembled WGS sequence"/>
</dbReference>
<organism evidence="4">
    <name type="scientific">Echinostoma caproni</name>
    <dbReference type="NCBI Taxonomy" id="27848"/>
    <lineage>
        <taxon>Eukaryota</taxon>
        <taxon>Metazoa</taxon>
        <taxon>Spiralia</taxon>
        <taxon>Lophotrochozoa</taxon>
        <taxon>Platyhelminthes</taxon>
        <taxon>Trematoda</taxon>
        <taxon>Digenea</taxon>
        <taxon>Plagiorchiida</taxon>
        <taxon>Echinostomata</taxon>
        <taxon>Echinostomatoidea</taxon>
        <taxon>Echinostomatidae</taxon>
        <taxon>Echinostoma</taxon>
    </lineage>
</organism>
<name>A0A183A854_9TREM</name>
<feature type="compositionally biased region" description="Basic and acidic residues" evidence="1">
    <location>
        <begin position="85"/>
        <end position="95"/>
    </location>
</feature>
<feature type="compositionally biased region" description="Low complexity" evidence="1">
    <location>
        <begin position="140"/>
        <end position="152"/>
    </location>
</feature>
<reference evidence="2 3" key="2">
    <citation type="submission" date="2018-11" db="EMBL/GenBank/DDBJ databases">
        <authorList>
            <consortium name="Pathogen Informatics"/>
        </authorList>
    </citation>
    <scope>NUCLEOTIDE SEQUENCE [LARGE SCALE GENOMIC DNA]</scope>
    <source>
        <strain evidence="2 3">Egypt</strain>
    </source>
</reference>
<sequence>MAISRTSWLWDPPEGIVQRFALSLSILRSSNLIGLNGGAPDVSIKVSNCSTMDEKRLAKKQKLEEEARNPPKKKPQRSRRARAPRKFDSRDKFEPMDEESEDKPMSSKINYEALEAIVGASTTQPIIPANPSGTVTPGPLLAATLLADGPGPSATASVPSEAPTSSNTKSGTPKTQRSTPAVRFADQPEVREVPNLHEAVAQSAVSVDKDGLEGNIVDQEDDAFEEEEDMIEEDEEEDDEVWQDGNDLW</sequence>
<feature type="compositionally biased region" description="Basic residues" evidence="1">
    <location>
        <begin position="70"/>
        <end position="84"/>
    </location>
</feature>
<feature type="region of interest" description="Disordered" evidence="1">
    <location>
        <begin position="204"/>
        <end position="249"/>
    </location>
</feature>
<keyword evidence="3" id="KW-1185">Reference proteome</keyword>
<evidence type="ECO:0000313" key="3">
    <source>
        <dbReference type="Proteomes" id="UP000272942"/>
    </source>
</evidence>
<dbReference type="WBParaSite" id="ECPE_0000314201-mRNA-1">
    <property type="protein sequence ID" value="ECPE_0000314201-mRNA-1"/>
    <property type="gene ID" value="ECPE_0000314201"/>
</dbReference>
<evidence type="ECO:0000256" key="1">
    <source>
        <dbReference type="SAM" id="MobiDB-lite"/>
    </source>
</evidence>
<dbReference type="EMBL" id="UZAN01040127">
    <property type="protein sequence ID" value="VDP68527.1"/>
    <property type="molecule type" value="Genomic_DNA"/>
</dbReference>
<feature type="compositionally biased region" description="Polar residues" evidence="1">
    <location>
        <begin position="154"/>
        <end position="179"/>
    </location>
</feature>
<accession>A0A183A854</accession>
<proteinExistence type="predicted"/>
<evidence type="ECO:0000313" key="4">
    <source>
        <dbReference type="WBParaSite" id="ECPE_0000314201-mRNA-1"/>
    </source>
</evidence>
<feature type="region of interest" description="Disordered" evidence="1">
    <location>
        <begin position="53"/>
        <end position="108"/>
    </location>
</feature>
<protein>
    <submittedName>
        <fullName evidence="4">BRF1 domain-containing protein</fullName>
    </submittedName>
</protein>
<reference evidence="4" key="1">
    <citation type="submission" date="2016-06" db="UniProtKB">
        <authorList>
            <consortium name="WormBaseParasite"/>
        </authorList>
    </citation>
    <scope>IDENTIFICATION</scope>
</reference>
<gene>
    <name evidence="2" type="ORF">ECPE_LOCUS3139</name>
</gene>
<feature type="compositionally biased region" description="Acidic residues" evidence="1">
    <location>
        <begin position="218"/>
        <end position="242"/>
    </location>
</feature>
<feature type="compositionally biased region" description="Basic and acidic residues" evidence="1">
    <location>
        <begin position="53"/>
        <end position="69"/>
    </location>
</feature>
<dbReference type="AlphaFoldDB" id="A0A183A854"/>
<feature type="region of interest" description="Disordered" evidence="1">
    <location>
        <begin position="140"/>
        <end position="187"/>
    </location>
</feature>
<evidence type="ECO:0000313" key="2">
    <source>
        <dbReference type="EMBL" id="VDP68527.1"/>
    </source>
</evidence>